<evidence type="ECO:0000256" key="1">
    <source>
        <dbReference type="SAM" id="Coils"/>
    </source>
</evidence>
<organism evidence="3 4">
    <name type="scientific">Candidatus Limenecus avicola</name>
    <dbReference type="NCBI Taxonomy" id="2840847"/>
    <lineage>
        <taxon>Bacteria</taxon>
        <taxon>Bacillati</taxon>
        <taxon>Bacillota</taxon>
        <taxon>Clostridia</taxon>
        <taxon>Eubacteriales</taxon>
        <taxon>Clostridiaceae</taxon>
        <taxon>Clostridiaceae incertae sedis</taxon>
        <taxon>Candidatus Limenecus</taxon>
    </lineage>
</organism>
<feature type="signal peptide" evidence="2">
    <location>
        <begin position="1"/>
        <end position="25"/>
    </location>
</feature>
<sequence>MKKLISRASVFVTAAMLCTAMNVFAEPYAIVPVGCPVQGAPCAQNQPCNCGKPECPKCCDSAPVFNSCEEIQAWKIKFCEKRACLYDKLCLTQEQRVKAKCIDDKYFDEIAPLKMCCKQEKMKLKEMECKKCKWKVKHEQKQKIKDLKSEIKEKKKEHKECFMQILTSCQKDKYKELMKDKCKKHKKAKCECGCK</sequence>
<dbReference type="EMBL" id="DVOD01000044">
    <property type="protein sequence ID" value="HIU92649.1"/>
    <property type="molecule type" value="Genomic_DNA"/>
</dbReference>
<feature type="chain" id="PRO_5039292987" evidence="2">
    <location>
        <begin position="26"/>
        <end position="195"/>
    </location>
</feature>
<reference evidence="3" key="1">
    <citation type="submission" date="2020-10" db="EMBL/GenBank/DDBJ databases">
        <authorList>
            <person name="Gilroy R."/>
        </authorList>
    </citation>
    <scope>NUCLEOTIDE SEQUENCE</scope>
    <source>
        <strain evidence="3">CHK154-7741</strain>
    </source>
</reference>
<protein>
    <submittedName>
        <fullName evidence="3">Uncharacterized protein</fullName>
    </submittedName>
</protein>
<evidence type="ECO:0000313" key="3">
    <source>
        <dbReference type="EMBL" id="HIU92649.1"/>
    </source>
</evidence>
<name>A0A9D1SRN0_9CLOT</name>
<keyword evidence="2" id="KW-0732">Signal</keyword>
<comment type="caution">
    <text evidence="3">The sequence shown here is derived from an EMBL/GenBank/DDBJ whole genome shotgun (WGS) entry which is preliminary data.</text>
</comment>
<dbReference type="Gene3D" id="1.20.120.1490">
    <property type="match status" value="1"/>
</dbReference>
<evidence type="ECO:0000256" key="2">
    <source>
        <dbReference type="SAM" id="SignalP"/>
    </source>
</evidence>
<accession>A0A9D1SRN0</accession>
<evidence type="ECO:0000313" key="4">
    <source>
        <dbReference type="Proteomes" id="UP000886748"/>
    </source>
</evidence>
<feature type="coiled-coil region" evidence="1">
    <location>
        <begin position="137"/>
        <end position="164"/>
    </location>
</feature>
<dbReference type="Proteomes" id="UP000886748">
    <property type="component" value="Unassembled WGS sequence"/>
</dbReference>
<gene>
    <name evidence="3" type="ORF">IAD26_05885</name>
</gene>
<reference evidence="3" key="2">
    <citation type="journal article" date="2021" name="PeerJ">
        <title>Extensive microbial diversity within the chicken gut microbiome revealed by metagenomics and culture.</title>
        <authorList>
            <person name="Gilroy R."/>
            <person name="Ravi A."/>
            <person name="Getino M."/>
            <person name="Pursley I."/>
            <person name="Horton D.L."/>
            <person name="Alikhan N.F."/>
            <person name="Baker D."/>
            <person name="Gharbi K."/>
            <person name="Hall N."/>
            <person name="Watson M."/>
            <person name="Adriaenssens E.M."/>
            <person name="Foster-Nyarko E."/>
            <person name="Jarju S."/>
            <person name="Secka A."/>
            <person name="Antonio M."/>
            <person name="Oren A."/>
            <person name="Chaudhuri R.R."/>
            <person name="La Ragione R."/>
            <person name="Hildebrand F."/>
            <person name="Pallen M.J."/>
        </authorList>
    </citation>
    <scope>NUCLEOTIDE SEQUENCE</scope>
    <source>
        <strain evidence="3">CHK154-7741</strain>
    </source>
</reference>
<proteinExistence type="predicted"/>
<dbReference type="AlphaFoldDB" id="A0A9D1SRN0"/>
<keyword evidence="1" id="KW-0175">Coiled coil</keyword>